<feature type="region of interest" description="Disordered" evidence="1">
    <location>
        <begin position="439"/>
        <end position="466"/>
    </location>
</feature>
<name>A0A0G4H869_9ALVE</name>
<feature type="compositionally biased region" description="Basic and acidic residues" evidence="1">
    <location>
        <begin position="449"/>
        <end position="462"/>
    </location>
</feature>
<dbReference type="VEuPathDB" id="CryptoDB:Cvel_5864"/>
<organism evidence="3">
    <name type="scientific">Chromera velia CCMP2878</name>
    <dbReference type="NCBI Taxonomy" id="1169474"/>
    <lineage>
        <taxon>Eukaryota</taxon>
        <taxon>Sar</taxon>
        <taxon>Alveolata</taxon>
        <taxon>Colpodellida</taxon>
        <taxon>Chromeraceae</taxon>
        <taxon>Chromera</taxon>
    </lineage>
</organism>
<feature type="signal peptide" evidence="2">
    <location>
        <begin position="1"/>
        <end position="22"/>
    </location>
</feature>
<reference evidence="3" key="1">
    <citation type="submission" date="2014-11" db="EMBL/GenBank/DDBJ databases">
        <authorList>
            <person name="Otto D Thomas"/>
            <person name="Naeem Raeece"/>
        </authorList>
    </citation>
    <scope>NUCLEOTIDE SEQUENCE</scope>
</reference>
<evidence type="ECO:0008006" key="4">
    <source>
        <dbReference type="Google" id="ProtNLM"/>
    </source>
</evidence>
<evidence type="ECO:0000256" key="1">
    <source>
        <dbReference type="SAM" id="MobiDB-lite"/>
    </source>
</evidence>
<feature type="chain" id="PRO_5005191546" description="Dickkopf N-terminal cysteine-rich domain-containing protein" evidence="2">
    <location>
        <begin position="23"/>
        <end position="793"/>
    </location>
</feature>
<evidence type="ECO:0000256" key="2">
    <source>
        <dbReference type="SAM" id="SignalP"/>
    </source>
</evidence>
<evidence type="ECO:0000313" key="3">
    <source>
        <dbReference type="EMBL" id="CEM40097.1"/>
    </source>
</evidence>
<dbReference type="AlphaFoldDB" id="A0A0G4H869"/>
<dbReference type="EMBL" id="CDMZ01001983">
    <property type="protein sequence ID" value="CEM40097.1"/>
    <property type="molecule type" value="Genomic_DNA"/>
</dbReference>
<proteinExistence type="predicted"/>
<accession>A0A0G4H869</accession>
<protein>
    <recommendedName>
        <fullName evidence="4">Dickkopf N-terminal cysteine-rich domain-containing protein</fullName>
    </recommendedName>
</protein>
<sequence>MRSLVFLAALSACLSLVVKVSGSDEEDTGKHPVCRPCEHLQAPKFELPDFDKMFGGLKDAFNMDDGDGGNKFANLFGDLSEFQKVFEKGEGDGKGIKGLDLSKLFDGLKDKNKTAEKGKKKDVEMLGECPVENNGNFGGAPCRTDEGEKICKCPQETSFCASPFSKVNSNRNSCVLRAGESCIFGGPSGEKNEKLCASDFCPENNGRLCKQGEYRTACGSVADCSDKDGPVDCGIDGVCCIPVSKTCDASKGSSASRNCCGNKQPGNSQINCVTPAENQTPDASGICSDCRETSENCLRTSECCQFLDRKRPEGSVCIGEETGTGVRGKCGSCLSLGFKGCSPGSLETDCCKNPNDPEQGLKCKGAPQACCIGMQDTCSPPGEQGGCCPGTKCKQGTERAKCKSLGQDRRRLSGSGPVGVEAAASAGGLFDFGVPLTLQNRTNPHGSGAKREALGRAKEKRERKGLRRVPLKAAWLDHYFGYSLAFSDDCSLLAVGEPGTDEQQGAVSVYRLSNIEGQPSEQEGGESNPAPQLSFTFAMPPKRRLVTRPDPPLAGSRLSWTANPSTDRVSLSTDRFFFSNAVSDADGEENPDPEEEKEEETQPHIEVHHETVTVDLAPPRRRFRPVSRDRGGKALFGTAVSQCSVPISPDSDEYVHFLAVSAPGSWHGNVYIYALTQAETGGSVTGRVGDDLKFGFGYEMVQELVSQGGKGPFDFLQRLTLRDAGGFGEARLGQTVQFETRETEERETVLRTTEQREGAQAYRFRMDTADEHQWPPFVRMGTRGEESSSVLVA</sequence>
<keyword evidence="2" id="KW-0732">Signal</keyword>
<gene>
    <name evidence="3" type="ORF">Cvel_5864</name>
</gene>
<feature type="region of interest" description="Disordered" evidence="1">
    <location>
        <begin position="583"/>
        <end position="603"/>
    </location>
</feature>
<feature type="compositionally biased region" description="Acidic residues" evidence="1">
    <location>
        <begin position="585"/>
        <end position="599"/>
    </location>
</feature>
<dbReference type="PhylomeDB" id="A0A0G4H869"/>